<reference evidence="1 2" key="1">
    <citation type="submission" date="2015-12" db="EMBL/GenBank/DDBJ databases">
        <title>The genome of Folsomia candida.</title>
        <authorList>
            <person name="Faddeeva A."/>
            <person name="Derks M.F."/>
            <person name="Anvar Y."/>
            <person name="Smit S."/>
            <person name="Van Straalen N."/>
            <person name="Roelofs D."/>
        </authorList>
    </citation>
    <scope>NUCLEOTIDE SEQUENCE [LARGE SCALE GENOMIC DNA]</scope>
    <source>
        <strain evidence="1 2">VU population</strain>
        <tissue evidence="1">Whole body</tissue>
    </source>
</reference>
<evidence type="ECO:0000313" key="1">
    <source>
        <dbReference type="EMBL" id="OXA53922.1"/>
    </source>
</evidence>
<dbReference type="Proteomes" id="UP000198287">
    <property type="component" value="Unassembled WGS sequence"/>
</dbReference>
<dbReference type="InterPro" id="IPR008949">
    <property type="entry name" value="Isoprenoid_synthase_dom_sf"/>
</dbReference>
<dbReference type="EMBL" id="LNIX01000005">
    <property type="protein sequence ID" value="OXA53922.1"/>
    <property type="molecule type" value="Genomic_DNA"/>
</dbReference>
<sequence length="405" mass="45793">MSNYLTIPAPVYLADKIKGAILPRTMYDLLSGHLVDSTSGEILSRKYFDLEGSSLHLNFDMGSIEIPETGEICHVSGAIPLLAQWHCPTVGHTPILRNNHKNEEHEIFAHLAKFDFQEMQNLAQKVKYVHLLVKASVPPDFEISHQNLLPVVYGNIFGFVIDDIFDNLKNSGVQDGNVLIAMSKICSGNTSNGYGSLGINPEICKFLVDCKRKFEQMEKFAGESGPAIESTTEWLRTEGEALFESGIYKTIPAYLSERSYTSAFRCSCEVMALALHINITLEQRRDPVFKRMQDVWATLGGLMNDVYSLPKDVRNRDKSNYLIILSQTENKAIFPCLKDLLEETMPKMVQEIRFLQQQLLHKFGMDEALENYFKVVNNIYDATAKWAPMSGRYGHCKGVKMVFVK</sequence>
<protein>
    <submittedName>
        <fullName evidence="1">Uncharacterized protein</fullName>
    </submittedName>
</protein>
<comment type="caution">
    <text evidence="1">The sequence shown here is derived from an EMBL/GenBank/DDBJ whole genome shotgun (WGS) entry which is preliminary data.</text>
</comment>
<keyword evidence="2" id="KW-1185">Reference proteome</keyword>
<organism evidence="1 2">
    <name type="scientific">Folsomia candida</name>
    <name type="common">Springtail</name>
    <dbReference type="NCBI Taxonomy" id="158441"/>
    <lineage>
        <taxon>Eukaryota</taxon>
        <taxon>Metazoa</taxon>
        <taxon>Ecdysozoa</taxon>
        <taxon>Arthropoda</taxon>
        <taxon>Hexapoda</taxon>
        <taxon>Collembola</taxon>
        <taxon>Entomobryomorpha</taxon>
        <taxon>Isotomoidea</taxon>
        <taxon>Isotomidae</taxon>
        <taxon>Proisotominae</taxon>
        <taxon>Folsomia</taxon>
    </lineage>
</organism>
<accession>A0A226E8L9</accession>
<dbReference type="SUPFAM" id="SSF48576">
    <property type="entry name" value="Terpenoid synthases"/>
    <property type="match status" value="1"/>
</dbReference>
<dbReference type="AlphaFoldDB" id="A0A226E8L9"/>
<name>A0A226E8L9_FOLCA</name>
<dbReference type="Pfam" id="PF19086">
    <property type="entry name" value="Terpene_syn_C_2"/>
    <property type="match status" value="1"/>
</dbReference>
<proteinExistence type="predicted"/>
<gene>
    <name evidence="1" type="ORF">Fcan01_10265</name>
</gene>
<evidence type="ECO:0000313" key="2">
    <source>
        <dbReference type="Proteomes" id="UP000198287"/>
    </source>
</evidence>
<dbReference type="Gene3D" id="1.10.600.10">
    <property type="entry name" value="Farnesyl Diphosphate Synthase"/>
    <property type="match status" value="1"/>
</dbReference>